<comment type="caution">
    <text evidence="3">The sequence shown here is derived from an EMBL/GenBank/DDBJ whole genome shotgun (WGS) entry which is preliminary data.</text>
</comment>
<feature type="domain" description="TauD/TfdA-like" evidence="2">
    <location>
        <begin position="28"/>
        <end position="312"/>
    </location>
</feature>
<dbReference type="Proteomes" id="UP000636800">
    <property type="component" value="Chromosome 1"/>
</dbReference>
<reference evidence="3 4" key="1">
    <citation type="journal article" date="2020" name="Nat. Food">
        <title>A phased Vanilla planifolia genome enables genetic improvement of flavour and production.</title>
        <authorList>
            <person name="Hasing T."/>
            <person name="Tang H."/>
            <person name="Brym M."/>
            <person name="Khazi F."/>
            <person name="Huang T."/>
            <person name="Chambers A.H."/>
        </authorList>
    </citation>
    <scope>NUCLEOTIDE SEQUENCE [LARGE SCALE GENOMIC DNA]</scope>
    <source>
        <tissue evidence="3">Leaf</tissue>
    </source>
</reference>
<dbReference type="InterPro" id="IPR050411">
    <property type="entry name" value="AlphaKG_dependent_hydroxylases"/>
</dbReference>
<proteinExistence type="predicted"/>
<dbReference type="InterPro" id="IPR042098">
    <property type="entry name" value="TauD-like_sf"/>
</dbReference>
<dbReference type="Gene3D" id="3.60.130.10">
    <property type="entry name" value="Clavaminate synthase-like"/>
    <property type="match status" value="1"/>
</dbReference>
<name>A0A835RZI0_VANPL</name>
<organism evidence="3 4">
    <name type="scientific">Vanilla planifolia</name>
    <name type="common">Vanilla</name>
    <dbReference type="NCBI Taxonomy" id="51239"/>
    <lineage>
        <taxon>Eukaryota</taxon>
        <taxon>Viridiplantae</taxon>
        <taxon>Streptophyta</taxon>
        <taxon>Embryophyta</taxon>
        <taxon>Tracheophyta</taxon>
        <taxon>Spermatophyta</taxon>
        <taxon>Magnoliopsida</taxon>
        <taxon>Liliopsida</taxon>
        <taxon>Asparagales</taxon>
        <taxon>Orchidaceae</taxon>
        <taxon>Vanilloideae</taxon>
        <taxon>Vanilleae</taxon>
        <taxon>Vanilla</taxon>
    </lineage>
</organism>
<dbReference type="PANTHER" id="PTHR10696">
    <property type="entry name" value="GAMMA-BUTYROBETAINE HYDROXYLASE-RELATED"/>
    <property type="match status" value="1"/>
</dbReference>
<evidence type="ECO:0000313" key="4">
    <source>
        <dbReference type="Proteomes" id="UP000636800"/>
    </source>
</evidence>
<keyword evidence="1" id="KW-0560">Oxidoreductase</keyword>
<dbReference type="OrthoDB" id="498611at2759"/>
<evidence type="ECO:0000259" key="2">
    <source>
        <dbReference type="Pfam" id="PF02668"/>
    </source>
</evidence>
<dbReference type="SUPFAM" id="SSF51197">
    <property type="entry name" value="Clavaminate synthase-like"/>
    <property type="match status" value="1"/>
</dbReference>
<accession>A0A835RZI0</accession>
<dbReference type="PANTHER" id="PTHR10696:SF21">
    <property type="entry name" value="TAUD_TFDA-LIKE DOMAIN-CONTAINING PROTEIN"/>
    <property type="match status" value="1"/>
</dbReference>
<evidence type="ECO:0000256" key="1">
    <source>
        <dbReference type="ARBA" id="ARBA00023002"/>
    </source>
</evidence>
<dbReference type="GO" id="GO:0016491">
    <property type="term" value="F:oxidoreductase activity"/>
    <property type="evidence" value="ECO:0007669"/>
    <property type="project" value="UniProtKB-KW"/>
</dbReference>
<gene>
    <name evidence="3" type="ORF">HPP92_004474</name>
</gene>
<dbReference type="EMBL" id="JADCNL010000001">
    <property type="protein sequence ID" value="KAG0499783.1"/>
    <property type="molecule type" value="Genomic_DNA"/>
</dbReference>
<dbReference type="InterPro" id="IPR003819">
    <property type="entry name" value="TauD/TfdA-like"/>
</dbReference>
<protein>
    <recommendedName>
        <fullName evidence="2">TauD/TfdA-like domain-containing protein</fullName>
    </recommendedName>
</protein>
<dbReference type="Pfam" id="PF02668">
    <property type="entry name" value="TauD"/>
    <property type="match status" value="1"/>
</dbReference>
<evidence type="ECO:0000313" key="3">
    <source>
        <dbReference type="EMBL" id="KAG0499783.1"/>
    </source>
</evidence>
<dbReference type="AlphaFoldDB" id="A0A835RZI0"/>
<sequence>MGFIESRVDDEKLSGGVAFPKTLLPEAGSEGDLAKLVRAERETLVAALGYHSALLFRGFQVDSIDDFEQVVEAFGWKAYPVQQGITTRTKLSDRIYSSNDADPKHLISFHHEMSLRPSSPSKIFFYCSEPSREGGETSVVASNVVVEMMEQRMPEFVAKANELGLVFIVKTAHDTEADSGVVVNKSWKSSLCTNDEAEAVKRAPERIGCNLIRFVEDGRAELTTGLMKPIGVFGEKRAWLVPLLGLTEIKEDISNLFGDGSAVPEEVLRIYKEILEENCVDIKWQKGDVLLLDNLVVQHARRPGKPPRRILASMCK</sequence>
<keyword evidence="4" id="KW-1185">Reference proteome</keyword>